<dbReference type="PROSITE" id="PS50931">
    <property type="entry name" value="HTH_LYSR"/>
    <property type="match status" value="1"/>
</dbReference>
<dbReference type="InterPro" id="IPR036388">
    <property type="entry name" value="WH-like_DNA-bd_sf"/>
</dbReference>
<evidence type="ECO:0000256" key="1">
    <source>
        <dbReference type="ARBA" id="ARBA00009437"/>
    </source>
</evidence>
<dbReference type="SUPFAM" id="SSF46785">
    <property type="entry name" value="Winged helix' DNA-binding domain"/>
    <property type="match status" value="1"/>
</dbReference>
<dbReference type="PANTHER" id="PTHR30346">
    <property type="entry name" value="TRANSCRIPTIONAL DUAL REGULATOR HCAR-RELATED"/>
    <property type="match status" value="1"/>
</dbReference>
<evidence type="ECO:0000256" key="3">
    <source>
        <dbReference type="ARBA" id="ARBA00023125"/>
    </source>
</evidence>
<dbReference type="PANTHER" id="PTHR30346:SF17">
    <property type="entry name" value="LYSR FAMILY TRANSCRIPTIONAL REGULATOR"/>
    <property type="match status" value="1"/>
</dbReference>
<reference evidence="6 7" key="1">
    <citation type="submission" date="2016-04" db="EMBL/GenBank/DDBJ databases">
        <authorList>
            <consortium name="Pathogen Informatics"/>
        </authorList>
    </citation>
    <scope>NUCLEOTIDE SEQUENCE [LARGE SCALE GENOMIC DNA]</scope>
    <source>
        <strain evidence="6 7">H050680373</strain>
    </source>
</reference>
<keyword evidence="2" id="KW-0805">Transcription regulation</keyword>
<feature type="domain" description="HTH lysR-type" evidence="5">
    <location>
        <begin position="2"/>
        <end position="59"/>
    </location>
</feature>
<dbReference type="GO" id="GO:0032993">
    <property type="term" value="C:protein-DNA complex"/>
    <property type="evidence" value="ECO:0007669"/>
    <property type="project" value="TreeGrafter"/>
</dbReference>
<dbReference type="PRINTS" id="PR00039">
    <property type="entry name" value="HTHLYSR"/>
</dbReference>
<dbReference type="RefSeq" id="WP_066129892.1">
    <property type="nucleotide sequence ID" value="NZ_FKIF01000007.1"/>
</dbReference>
<dbReference type="OrthoDB" id="5292387at2"/>
<dbReference type="SUPFAM" id="SSF53850">
    <property type="entry name" value="Periplasmic binding protein-like II"/>
    <property type="match status" value="1"/>
</dbReference>
<keyword evidence="3" id="KW-0238">DNA-binding</keyword>
<dbReference type="GO" id="GO:0003700">
    <property type="term" value="F:DNA-binding transcription factor activity"/>
    <property type="evidence" value="ECO:0007669"/>
    <property type="project" value="InterPro"/>
</dbReference>
<dbReference type="Proteomes" id="UP000076848">
    <property type="component" value="Unassembled WGS sequence"/>
</dbReference>
<organism evidence="6 7">
    <name type="scientific">Bordetella ansorpii</name>
    <dbReference type="NCBI Taxonomy" id="288768"/>
    <lineage>
        <taxon>Bacteria</taxon>
        <taxon>Pseudomonadati</taxon>
        <taxon>Pseudomonadota</taxon>
        <taxon>Betaproteobacteria</taxon>
        <taxon>Burkholderiales</taxon>
        <taxon>Alcaligenaceae</taxon>
        <taxon>Bordetella</taxon>
    </lineage>
</organism>
<dbReference type="STRING" id="288768.SAMEA3906486_03542"/>
<dbReference type="InterPro" id="IPR036390">
    <property type="entry name" value="WH_DNA-bd_sf"/>
</dbReference>
<evidence type="ECO:0000313" key="6">
    <source>
        <dbReference type="EMBL" id="SAI71448.1"/>
    </source>
</evidence>
<evidence type="ECO:0000259" key="5">
    <source>
        <dbReference type="PROSITE" id="PS50931"/>
    </source>
</evidence>
<proteinExistence type="inferred from homology"/>
<dbReference type="Gene3D" id="1.10.10.10">
    <property type="entry name" value="Winged helix-like DNA-binding domain superfamily/Winged helix DNA-binding domain"/>
    <property type="match status" value="1"/>
</dbReference>
<accession>A0A157SLV0</accession>
<dbReference type="FunFam" id="1.10.10.10:FF:000001">
    <property type="entry name" value="LysR family transcriptional regulator"/>
    <property type="match status" value="1"/>
</dbReference>
<keyword evidence="4" id="KW-0804">Transcription</keyword>
<sequence length="307" mass="33828">MVSMRQLRYFVEIVEAGNYSLAAERLYIAQSALSRQIKELETTVQAQLLTRGARRVELTPAGRTFYDGAKRLLFNLNETLVRTQHADRGEQALVRLLHSSSVPLDPVLMGRIQAFLDANEGVSLEISQLTSEHQGDDIEQGSGDVGLARLPVQHRHPGVRIEELLTEPLMLAVPARHRLARRKKVAVADLRDERFVCLPHPERGGLGFRVAELCMRNGFFPHAARATSRKTTQLTLIAAGMGVSLLPACMRSIAPAGVRFVPLADEDTSTTVALLHRHDAPALTYELLQALRGTAHGFARPGRRAAS</sequence>
<evidence type="ECO:0000256" key="4">
    <source>
        <dbReference type="ARBA" id="ARBA00023163"/>
    </source>
</evidence>
<keyword evidence="7" id="KW-1185">Reference proteome</keyword>
<name>A0A157SLV0_9BORD</name>
<evidence type="ECO:0000256" key="2">
    <source>
        <dbReference type="ARBA" id="ARBA00023015"/>
    </source>
</evidence>
<dbReference type="InterPro" id="IPR000847">
    <property type="entry name" value="LysR_HTH_N"/>
</dbReference>
<evidence type="ECO:0000313" key="7">
    <source>
        <dbReference type="Proteomes" id="UP000076848"/>
    </source>
</evidence>
<comment type="similarity">
    <text evidence="1">Belongs to the LysR transcriptional regulatory family.</text>
</comment>
<dbReference type="GO" id="GO:0003677">
    <property type="term" value="F:DNA binding"/>
    <property type="evidence" value="ECO:0007669"/>
    <property type="project" value="UniProtKB-KW"/>
</dbReference>
<dbReference type="InterPro" id="IPR005119">
    <property type="entry name" value="LysR_subst-bd"/>
</dbReference>
<dbReference type="AlphaFoldDB" id="A0A157SLV0"/>
<dbReference type="Gene3D" id="3.40.190.10">
    <property type="entry name" value="Periplasmic binding protein-like II"/>
    <property type="match status" value="2"/>
</dbReference>
<dbReference type="EMBL" id="FKIF01000007">
    <property type="protein sequence ID" value="SAI71448.1"/>
    <property type="molecule type" value="Genomic_DNA"/>
</dbReference>
<dbReference type="CDD" id="cd08414">
    <property type="entry name" value="PBP2_LTTR_aromatics_like"/>
    <property type="match status" value="1"/>
</dbReference>
<gene>
    <name evidence="6" type="primary">benM_6</name>
    <name evidence="6" type="ORF">SAMEA3906486_03542</name>
</gene>
<protein>
    <submittedName>
        <fullName evidence="6">LysR family transcriptional regulator</fullName>
    </submittedName>
</protein>
<dbReference type="Pfam" id="PF03466">
    <property type="entry name" value="LysR_substrate"/>
    <property type="match status" value="1"/>
</dbReference>
<dbReference type="Pfam" id="PF00126">
    <property type="entry name" value="HTH_1"/>
    <property type="match status" value="1"/>
</dbReference>